<reference evidence="11" key="1">
    <citation type="submission" date="2022-02" db="EMBL/GenBank/DDBJ databases">
        <authorList>
            <person name="Lee M."/>
            <person name="Kim S.-J."/>
            <person name="Jung M.-Y."/>
        </authorList>
    </citation>
    <scope>NUCLEOTIDE SEQUENCE</scope>
    <source>
        <strain evidence="11">JHP9</strain>
    </source>
</reference>
<name>A0ABT0QY61_9MICO</name>
<dbReference type="SMART" id="SM00382">
    <property type="entry name" value="AAA"/>
    <property type="match status" value="1"/>
</dbReference>
<dbReference type="RefSeq" id="WP_249736691.1">
    <property type="nucleotide sequence ID" value="NZ_JAKNCJ010000001.1"/>
</dbReference>
<dbReference type="PANTHER" id="PTHR24221">
    <property type="entry name" value="ATP-BINDING CASSETTE SUB-FAMILY B"/>
    <property type="match status" value="1"/>
</dbReference>
<feature type="transmembrane region" description="Helical" evidence="8">
    <location>
        <begin position="137"/>
        <end position="156"/>
    </location>
</feature>
<gene>
    <name evidence="11" type="ORF">Bequi_04215</name>
</gene>
<keyword evidence="5 8" id="KW-1133">Transmembrane helix</keyword>
<evidence type="ECO:0000313" key="11">
    <source>
        <dbReference type="EMBL" id="MCL6422596.1"/>
    </source>
</evidence>
<dbReference type="PROSITE" id="PS50929">
    <property type="entry name" value="ABC_TM1F"/>
    <property type="match status" value="1"/>
</dbReference>
<keyword evidence="4 11" id="KW-0067">ATP-binding</keyword>
<evidence type="ECO:0000259" key="9">
    <source>
        <dbReference type="PROSITE" id="PS50893"/>
    </source>
</evidence>
<dbReference type="InterPro" id="IPR039421">
    <property type="entry name" value="Type_1_exporter"/>
</dbReference>
<proteinExistence type="predicted"/>
<dbReference type="SUPFAM" id="SSF90123">
    <property type="entry name" value="ABC transporter transmembrane region"/>
    <property type="match status" value="1"/>
</dbReference>
<protein>
    <submittedName>
        <fullName evidence="11">ABC transporter ATP-binding protein/permease</fullName>
    </submittedName>
</protein>
<dbReference type="CDD" id="cd07346">
    <property type="entry name" value="ABC_6TM_exporters"/>
    <property type="match status" value="1"/>
</dbReference>
<feature type="compositionally biased region" description="Low complexity" evidence="7">
    <location>
        <begin position="337"/>
        <end position="376"/>
    </location>
</feature>
<dbReference type="InterPro" id="IPR017871">
    <property type="entry name" value="ABC_transporter-like_CS"/>
</dbReference>
<dbReference type="Proteomes" id="UP001203761">
    <property type="component" value="Unassembled WGS sequence"/>
</dbReference>
<dbReference type="InterPro" id="IPR036640">
    <property type="entry name" value="ABC1_TM_sf"/>
</dbReference>
<dbReference type="SUPFAM" id="SSF52540">
    <property type="entry name" value="P-loop containing nucleoside triphosphate hydrolases"/>
    <property type="match status" value="1"/>
</dbReference>
<evidence type="ECO:0000256" key="5">
    <source>
        <dbReference type="ARBA" id="ARBA00022989"/>
    </source>
</evidence>
<dbReference type="Gene3D" id="3.40.50.300">
    <property type="entry name" value="P-loop containing nucleotide triphosphate hydrolases"/>
    <property type="match status" value="1"/>
</dbReference>
<feature type="region of interest" description="Disordered" evidence="7">
    <location>
        <begin position="337"/>
        <end position="379"/>
    </location>
</feature>
<dbReference type="PROSITE" id="PS51257">
    <property type="entry name" value="PROKAR_LIPOPROTEIN"/>
    <property type="match status" value="1"/>
</dbReference>
<keyword evidence="12" id="KW-1185">Reference proteome</keyword>
<evidence type="ECO:0000256" key="6">
    <source>
        <dbReference type="ARBA" id="ARBA00023136"/>
    </source>
</evidence>
<evidence type="ECO:0000259" key="10">
    <source>
        <dbReference type="PROSITE" id="PS50929"/>
    </source>
</evidence>
<feature type="domain" description="ABC transmembrane type-1" evidence="10">
    <location>
        <begin position="19"/>
        <end position="309"/>
    </location>
</feature>
<accession>A0ABT0QY61</accession>
<keyword evidence="3" id="KW-0547">Nucleotide-binding</keyword>
<dbReference type="InterPro" id="IPR003439">
    <property type="entry name" value="ABC_transporter-like_ATP-bd"/>
</dbReference>
<dbReference type="GO" id="GO:0005524">
    <property type="term" value="F:ATP binding"/>
    <property type="evidence" value="ECO:0007669"/>
    <property type="project" value="UniProtKB-KW"/>
</dbReference>
<dbReference type="InterPro" id="IPR011527">
    <property type="entry name" value="ABC1_TM_dom"/>
</dbReference>
<evidence type="ECO:0000313" key="12">
    <source>
        <dbReference type="Proteomes" id="UP001203761"/>
    </source>
</evidence>
<evidence type="ECO:0000256" key="2">
    <source>
        <dbReference type="ARBA" id="ARBA00022692"/>
    </source>
</evidence>
<dbReference type="InterPro" id="IPR027417">
    <property type="entry name" value="P-loop_NTPase"/>
</dbReference>
<dbReference type="InterPro" id="IPR003593">
    <property type="entry name" value="AAA+_ATPase"/>
</dbReference>
<evidence type="ECO:0000256" key="8">
    <source>
        <dbReference type="SAM" id="Phobius"/>
    </source>
</evidence>
<evidence type="ECO:0000256" key="3">
    <source>
        <dbReference type="ARBA" id="ARBA00022741"/>
    </source>
</evidence>
<dbReference type="PROSITE" id="PS50893">
    <property type="entry name" value="ABC_TRANSPORTER_2"/>
    <property type="match status" value="1"/>
</dbReference>
<sequence>MSSLLRIVRFTRQLTPLYLAIIACSVLTAVASLAVPFIIGAATDTVTGAVGGRIEVGDATRTVLWLAAALLLAELANTILSNVGGYYGDVMSNRLRTILSVRYFDKLLALPQRWFDDELTGTIVSRLNRSINEVSQFAKTFSNSFATMLITTFAVLGISAWFYWPLAVLLLIIFPIYIWLTALTSKKWQVLEGEKNEQVDLAGGRFAEVIGQIRVVKSFVRERSELDLFSDRFESTDSLTRAQSRHWHWMDVLRRGALNVIFFAIFAIIFVMTVRGRFTLGEMVLLIQLMNMARNPVQNMSWVIDASQRAIAGSRDYFRVMETPVDGRAPHVVAAATAGAAGEEQAPARPAGAPSADGTPAAAAAPSADGAAQPAPTDGPMIDIDAVRFAYENGEDVLHGISFDVERGEKVALVGESGGGKSTIVNLLLGLYSPREGSIEIAGHDVETVDLETLRRNVGVVFQDASLFSGTIRENIAYGRPDATEEEIIDAARRANADRFIERFTDGYDTVIGERGLRLSGGQRQRIAVARAMLKDAPILVLDEATSALDTKAERQVQAGLDELMADRTSLIIAHRLSTIAAVDRIVTLRDGNVDEIGTPAELAASGGIYAELLSLQDSGQKKALAKYGITG</sequence>
<feature type="transmembrane region" description="Helical" evidence="8">
    <location>
        <begin position="16"/>
        <end position="43"/>
    </location>
</feature>
<feature type="domain" description="ABC transporter" evidence="9">
    <location>
        <begin position="382"/>
        <end position="616"/>
    </location>
</feature>
<evidence type="ECO:0000256" key="4">
    <source>
        <dbReference type="ARBA" id="ARBA00022840"/>
    </source>
</evidence>
<keyword evidence="6 8" id="KW-0472">Membrane</keyword>
<feature type="transmembrane region" description="Helical" evidence="8">
    <location>
        <begin position="63"/>
        <end position="87"/>
    </location>
</feature>
<organism evidence="11 12">
    <name type="scientific">Brachybacterium equifaecis</name>
    <dbReference type="NCBI Taxonomy" id="2910770"/>
    <lineage>
        <taxon>Bacteria</taxon>
        <taxon>Bacillati</taxon>
        <taxon>Actinomycetota</taxon>
        <taxon>Actinomycetes</taxon>
        <taxon>Micrococcales</taxon>
        <taxon>Dermabacteraceae</taxon>
        <taxon>Brachybacterium</taxon>
    </lineage>
</organism>
<feature type="transmembrane region" description="Helical" evidence="8">
    <location>
        <begin position="256"/>
        <end position="274"/>
    </location>
</feature>
<dbReference type="Gene3D" id="1.20.1560.10">
    <property type="entry name" value="ABC transporter type 1, transmembrane domain"/>
    <property type="match status" value="1"/>
</dbReference>
<comment type="subcellular location">
    <subcellularLocation>
        <location evidence="1">Cell membrane</location>
        <topology evidence="1">Multi-pass membrane protein</topology>
    </subcellularLocation>
</comment>
<dbReference type="Pfam" id="PF00005">
    <property type="entry name" value="ABC_tran"/>
    <property type="match status" value="1"/>
</dbReference>
<feature type="transmembrane region" description="Helical" evidence="8">
    <location>
        <begin position="162"/>
        <end position="180"/>
    </location>
</feature>
<evidence type="ECO:0000256" key="1">
    <source>
        <dbReference type="ARBA" id="ARBA00004651"/>
    </source>
</evidence>
<comment type="caution">
    <text evidence="11">The sequence shown here is derived from an EMBL/GenBank/DDBJ whole genome shotgun (WGS) entry which is preliminary data.</text>
</comment>
<dbReference type="Pfam" id="PF00664">
    <property type="entry name" value="ABC_membrane"/>
    <property type="match status" value="1"/>
</dbReference>
<keyword evidence="2 8" id="KW-0812">Transmembrane</keyword>
<dbReference type="PROSITE" id="PS00211">
    <property type="entry name" value="ABC_TRANSPORTER_1"/>
    <property type="match status" value="1"/>
</dbReference>
<evidence type="ECO:0000256" key="7">
    <source>
        <dbReference type="SAM" id="MobiDB-lite"/>
    </source>
</evidence>
<dbReference type="PANTHER" id="PTHR24221:SF654">
    <property type="entry name" value="ATP-BINDING CASSETTE SUB-FAMILY B MEMBER 6"/>
    <property type="match status" value="1"/>
</dbReference>
<dbReference type="EMBL" id="JAKNCJ010000001">
    <property type="protein sequence ID" value="MCL6422596.1"/>
    <property type="molecule type" value="Genomic_DNA"/>
</dbReference>